<dbReference type="InterPro" id="IPR050109">
    <property type="entry name" value="HTH-type_TetR-like_transc_reg"/>
</dbReference>
<dbReference type="SUPFAM" id="SSF46689">
    <property type="entry name" value="Homeodomain-like"/>
    <property type="match status" value="1"/>
</dbReference>
<proteinExistence type="predicted"/>
<dbReference type="Proteomes" id="UP000195569">
    <property type="component" value="Unassembled WGS sequence"/>
</dbReference>
<dbReference type="Gene3D" id="1.10.357.10">
    <property type="entry name" value="Tetracycline Repressor, domain 2"/>
    <property type="match status" value="1"/>
</dbReference>
<dbReference type="Pfam" id="PF00440">
    <property type="entry name" value="TetR_N"/>
    <property type="match status" value="1"/>
</dbReference>
<dbReference type="OrthoDB" id="8961953at2"/>
<dbReference type="PANTHER" id="PTHR30055:SF234">
    <property type="entry name" value="HTH-TYPE TRANSCRIPTIONAL REGULATOR BETI"/>
    <property type="match status" value="1"/>
</dbReference>
<keyword evidence="3" id="KW-0804">Transcription</keyword>
<dbReference type="AlphaFoldDB" id="A0A1N7RJT1"/>
<evidence type="ECO:0000256" key="3">
    <source>
        <dbReference type="ARBA" id="ARBA00023163"/>
    </source>
</evidence>
<evidence type="ECO:0000313" key="8">
    <source>
        <dbReference type="Proteomes" id="UP000195569"/>
    </source>
</evidence>
<evidence type="ECO:0000256" key="5">
    <source>
        <dbReference type="SAM" id="MobiDB-lite"/>
    </source>
</evidence>
<comment type="caution">
    <text evidence="7">The sequence shown here is derived from an EMBL/GenBank/DDBJ whole genome shotgun (WGS) entry which is preliminary data.</text>
</comment>
<evidence type="ECO:0000256" key="1">
    <source>
        <dbReference type="ARBA" id="ARBA00023015"/>
    </source>
</evidence>
<keyword evidence="1" id="KW-0805">Transcription regulation</keyword>
<dbReference type="EMBL" id="CYGY02000003">
    <property type="protein sequence ID" value="SIT35345.1"/>
    <property type="molecule type" value="Genomic_DNA"/>
</dbReference>
<evidence type="ECO:0000256" key="2">
    <source>
        <dbReference type="ARBA" id="ARBA00023125"/>
    </source>
</evidence>
<dbReference type="InterPro" id="IPR009057">
    <property type="entry name" value="Homeodomain-like_sf"/>
</dbReference>
<dbReference type="InterPro" id="IPR036271">
    <property type="entry name" value="Tet_transcr_reg_TetR-rel_C_sf"/>
</dbReference>
<dbReference type="GO" id="GO:0003700">
    <property type="term" value="F:DNA-binding transcription factor activity"/>
    <property type="evidence" value="ECO:0007669"/>
    <property type="project" value="TreeGrafter"/>
</dbReference>
<gene>
    <name evidence="7" type="ORF">BN2476_30003</name>
</gene>
<keyword evidence="8" id="KW-1185">Reference proteome</keyword>
<name>A0A1N7RJT1_9BURK</name>
<protein>
    <submittedName>
        <fullName evidence="7">Transcriptional regulator, TetR family</fullName>
    </submittedName>
</protein>
<evidence type="ECO:0000313" key="7">
    <source>
        <dbReference type="EMBL" id="SIT35345.1"/>
    </source>
</evidence>
<feature type="region of interest" description="Disordered" evidence="5">
    <location>
        <begin position="214"/>
        <end position="246"/>
    </location>
</feature>
<feature type="compositionally biased region" description="Basic residues" evidence="5">
    <location>
        <begin position="232"/>
        <end position="246"/>
    </location>
</feature>
<organism evidence="7 8">
    <name type="scientific">Paraburkholderia piptadeniae</name>
    <dbReference type="NCBI Taxonomy" id="1701573"/>
    <lineage>
        <taxon>Bacteria</taxon>
        <taxon>Pseudomonadati</taxon>
        <taxon>Pseudomonadota</taxon>
        <taxon>Betaproteobacteria</taxon>
        <taxon>Burkholderiales</taxon>
        <taxon>Burkholderiaceae</taxon>
        <taxon>Paraburkholderia</taxon>
    </lineage>
</organism>
<dbReference type="RefSeq" id="WP_087732298.1">
    <property type="nucleotide sequence ID" value="NZ_CYGY02000003.1"/>
</dbReference>
<accession>A0A1N7RJT1</accession>
<dbReference type="GO" id="GO:0000976">
    <property type="term" value="F:transcription cis-regulatory region binding"/>
    <property type="evidence" value="ECO:0007669"/>
    <property type="project" value="TreeGrafter"/>
</dbReference>
<evidence type="ECO:0000256" key="4">
    <source>
        <dbReference type="PROSITE-ProRule" id="PRU00335"/>
    </source>
</evidence>
<sequence length="246" mass="27554">MNPKRPPAKPRGRRPVVENFDVREHLLDTATRLFSERGIAATTVAQIATSAGVTSALVHYYFTNRETLLDAIVEERLAPSISFVWSAAGDDSNADPFAMVDDLVTRLFDVTRRMPWLPPLWLREVINEGGMLRERMLTRIPFDNIKRFGARIMQAQQAGEVNAELDPLLMFNSILALVMLPQAAAKVWQSIRGFRAIDRETLQRHATALLLGGMRPPATTADKAPNVPNARTARKTTRRATTRSRP</sequence>
<keyword evidence="2 4" id="KW-0238">DNA-binding</keyword>
<reference evidence="7" key="1">
    <citation type="submission" date="2016-12" db="EMBL/GenBank/DDBJ databases">
        <authorList>
            <person name="Moulin L."/>
        </authorList>
    </citation>
    <scope>NUCLEOTIDE SEQUENCE [LARGE SCALE GENOMIC DNA]</scope>
    <source>
        <strain evidence="7">STM 7183</strain>
    </source>
</reference>
<dbReference type="PROSITE" id="PS50977">
    <property type="entry name" value="HTH_TETR_2"/>
    <property type="match status" value="1"/>
</dbReference>
<dbReference type="SUPFAM" id="SSF48498">
    <property type="entry name" value="Tetracyclin repressor-like, C-terminal domain"/>
    <property type="match status" value="1"/>
</dbReference>
<dbReference type="InterPro" id="IPR001647">
    <property type="entry name" value="HTH_TetR"/>
</dbReference>
<feature type="DNA-binding region" description="H-T-H motif" evidence="4">
    <location>
        <begin position="43"/>
        <end position="62"/>
    </location>
</feature>
<dbReference type="PANTHER" id="PTHR30055">
    <property type="entry name" value="HTH-TYPE TRANSCRIPTIONAL REGULATOR RUTR"/>
    <property type="match status" value="1"/>
</dbReference>
<dbReference type="PRINTS" id="PR00455">
    <property type="entry name" value="HTHTETR"/>
</dbReference>
<feature type="domain" description="HTH tetR-type" evidence="6">
    <location>
        <begin position="20"/>
        <end position="80"/>
    </location>
</feature>
<evidence type="ECO:0000259" key="6">
    <source>
        <dbReference type="PROSITE" id="PS50977"/>
    </source>
</evidence>